<feature type="domain" description="ABC3 transporter permease C-terminal" evidence="7">
    <location>
        <begin position="689"/>
        <end position="802"/>
    </location>
</feature>
<evidence type="ECO:0000256" key="4">
    <source>
        <dbReference type="ARBA" id="ARBA00022989"/>
    </source>
</evidence>
<dbReference type="AlphaFoldDB" id="A0A316HZ74"/>
<keyword evidence="10" id="KW-1185">Reference proteome</keyword>
<feature type="domain" description="ABC3 transporter permease C-terminal" evidence="7">
    <location>
        <begin position="300"/>
        <end position="413"/>
    </location>
</feature>
<evidence type="ECO:0000313" key="9">
    <source>
        <dbReference type="EMBL" id="PWK80372.1"/>
    </source>
</evidence>
<dbReference type="PANTHER" id="PTHR30572">
    <property type="entry name" value="MEMBRANE COMPONENT OF TRANSPORTER-RELATED"/>
    <property type="match status" value="1"/>
</dbReference>
<evidence type="ECO:0000259" key="8">
    <source>
        <dbReference type="Pfam" id="PF12704"/>
    </source>
</evidence>
<feature type="transmembrane region" description="Helical" evidence="6">
    <location>
        <begin position="294"/>
        <end position="316"/>
    </location>
</feature>
<name>A0A316HZ74_9SPHI</name>
<dbReference type="Pfam" id="PF12704">
    <property type="entry name" value="MacB_PCD"/>
    <property type="match status" value="1"/>
</dbReference>
<feature type="transmembrane region" description="Helical" evidence="6">
    <location>
        <begin position="390"/>
        <end position="412"/>
    </location>
</feature>
<keyword evidence="2" id="KW-1003">Cell membrane</keyword>
<organism evidence="9 10">
    <name type="scientific">Mucilaginibacter oryzae</name>
    <dbReference type="NCBI Taxonomy" id="468058"/>
    <lineage>
        <taxon>Bacteria</taxon>
        <taxon>Pseudomonadati</taxon>
        <taxon>Bacteroidota</taxon>
        <taxon>Sphingobacteriia</taxon>
        <taxon>Sphingobacteriales</taxon>
        <taxon>Sphingobacteriaceae</taxon>
        <taxon>Mucilaginibacter</taxon>
    </lineage>
</organism>
<sequence length="809" mass="89912">MLKSYIKTAWRFLLKNKTFSLINIVGLATGTLCCLYILLYVQDQYSYDKQHKDVKDLYRITTTLELTGDKHDGAASSPPIAPAMKNDFGEVLQYARLVNTDGFGAKQHLLRYKEKSFYQQNAVYVDSTFFDMFNFHFVNGTPNKVLSDPYTIVLLKPVADKLFGAEDPVGKMISIDNSFGKHNFKVTGVINESAGQSHIKASLFMAMNSGGLGEYVRKNTAWAGNNFLYAYVKLRPGASAAALEKKLPDFLNKYGADQLKAIGMKKALHLQSVTSVHTTPGHEHELTKTLDPSFLYIMILVAVLIQVVACINFMNLSTARASKRAKEVGVRKVIGAGQGDLMKQFLGESFMLTLMGVAIALPLLVLLMPYLNRVTHADISLTFFSNYKLWIMLAGMVLVTGLIAGSYPAFYLSAFKAIKVIKGNFTNHISAGGIRKSLVVFQFWLSIILISGVIIIYSQLNFVKNKDLGFDQNQKLIFNFHTATTQAKMKDFANDLRALAEVKTVSNADNYLSQFVPHDHGVYTAGGNMTTATDAQNINTDEFFAKANGIKIIAGRDFRIGDSSRVLINETLCKRLGLNPQTAPGTRLYTQYAPDPVSFVEVAGVMRDFNYNSLHMQVRPFMLVYQKNPQYFNVMVVSADSKNYKSLLGKIETLWQKDIADTPFEYSFLDTEVQKQYETEVTLSQIINAFTLMAIVISCLGLFGLAAFSAEQRSKEIGVRKVLGASVTGIVQLLSKDFVKLVLIALVIATPIAWWGMSKWLQAFEYRISISWWMFALAGTLAMIIALVTVSSQAVKAARANPVKSLKAE</sequence>
<feature type="domain" description="MacB-like periplasmic core" evidence="8">
    <location>
        <begin position="20"/>
        <end position="247"/>
    </location>
</feature>
<protein>
    <submittedName>
        <fullName evidence="9">Putative ABC transport system permease protein</fullName>
    </submittedName>
</protein>
<dbReference type="RefSeq" id="WP_109606646.1">
    <property type="nucleotide sequence ID" value="NZ_QGHA01000001.1"/>
</dbReference>
<comment type="subcellular location">
    <subcellularLocation>
        <location evidence="1">Cell membrane</location>
        <topology evidence="1">Multi-pass membrane protein</topology>
    </subcellularLocation>
</comment>
<feature type="transmembrane region" description="Helical" evidence="6">
    <location>
        <begin position="350"/>
        <end position="370"/>
    </location>
</feature>
<evidence type="ECO:0000256" key="5">
    <source>
        <dbReference type="ARBA" id="ARBA00023136"/>
    </source>
</evidence>
<feature type="transmembrane region" description="Helical" evidence="6">
    <location>
        <begin position="738"/>
        <end position="758"/>
    </location>
</feature>
<dbReference type="InterPro" id="IPR050250">
    <property type="entry name" value="Macrolide_Exporter_MacB"/>
</dbReference>
<dbReference type="Pfam" id="PF02687">
    <property type="entry name" value="FtsX"/>
    <property type="match status" value="2"/>
</dbReference>
<proteinExistence type="predicted"/>
<feature type="transmembrane region" description="Helical" evidence="6">
    <location>
        <begin position="438"/>
        <end position="457"/>
    </location>
</feature>
<keyword evidence="5 6" id="KW-0472">Membrane</keyword>
<dbReference type="InterPro" id="IPR003838">
    <property type="entry name" value="ABC3_permease_C"/>
</dbReference>
<reference evidence="9 10" key="1">
    <citation type="submission" date="2018-05" db="EMBL/GenBank/DDBJ databases">
        <title>Genomic Encyclopedia of Archaeal and Bacterial Type Strains, Phase II (KMG-II): from individual species to whole genera.</title>
        <authorList>
            <person name="Goeker M."/>
        </authorList>
    </citation>
    <scope>NUCLEOTIDE SEQUENCE [LARGE SCALE GENOMIC DNA]</scope>
    <source>
        <strain evidence="9 10">DSM 19975</strain>
    </source>
</reference>
<keyword evidence="3 6" id="KW-0812">Transmembrane</keyword>
<feature type="transmembrane region" description="Helical" evidence="6">
    <location>
        <begin position="686"/>
        <end position="708"/>
    </location>
</feature>
<comment type="caution">
    <text evidence="9">The sequence shown here is derived from an EMBL/GenBank/DDBJ whole genome shotgun (WGS) entry which is preliminary data.</text>
</comment>
<dbReference type="GO" id="GO:0005886">
    <property type="term" value="C:plasma membrane"/>
    <property type="evidence" value="ECO:0007669"/>
    <property type="project" value="UniProtKB-SubCell"/>
</dbReference>
<dbReference type="Proteomes" id="UP000245678">
    <property type="component" value="Unassembled WGS sequence"/>
</dbReference>
<dbReference type="GO" id="GO:0022857">
    <property type="term" value="F:transmembrane transporter activity"/>
    <property type="evidence" value="ECO:0007669"/>
    <property type="project" value="TreeGrafter"/>
</dbReference>
<evidence type="ECO:0000259" key="7">
    <source>
        <dbReference type="Pfam" id="PF02687"/>
    </source>
</evidence>
<evidence type="ECO:0000256" key="1">
    <source>
        <dbReference type="ARBA" id="ARBA00004651"/>
    </source>
</evidence>
<accession>A0A316HZ74</accession>
<dbReference type="PANTHER" id="PTHR30572:SF18">
    <property type="entry name" value="ABC-TYPE MACROLIDE FAMILY EXPORT SYSTEM PERMEASE COMPONENT 2"/>
    <property type="match status" value="1"/>
</dbReference>
<evidence type="ECO:0000256" key="2">
    <source>
        <dbReference type="ARBA" id="ARBA00022475"/>
    </source>
</evidence>
<dbReference type="InterPro" id="IPR025857">
    <property type="entry name" value="MacB_PCD"/>
</dbReference>
<feature type="transmembrane region" description="Helical" evidence="6">
    <location>
        <begin position="770"/>
        <end position="790"/>
    </location>
</feature>
<evidence type="ECO:0000256" key="3">
    <source>
        <dbReference type="ARBA" id="ARBA00022692"/>
    </source>
</evidence>
<gene>
    <name evidence="9" type="ORF">LX99_00838</name>
</gene>
<dbReference type="EMBL" id="QGHA01000001">
    <property type="protein sequence ID" value="PWK80372.1"/>
    <property type="molecule type" value="Genomic_DNA"/>
</dbReference>
<feature type="transmembrane region" description="Helical" evidence="6">
    <location>
        <begin position="21"/>
        <end position="41"/>
    </location>
</feature>
<keyword evidence="4 6" id="KW-1133">Transmembrane helix</keyword>
<evidence type="ECO:0000313" key="10">
    <source>
        <dbReference type="Proteomes" id="UP000245678"/>
    </source>
</evidence>
<evidence type="ECO:0000256" key="6">
    <source>
        <dbReference type="SAM" id="Phobius"/>
    </source>
</evidence>